<name>A0ABY9PAP6_9GAMM</name>
<proteinExistence type="predicted"/>
<evidence type="ECO:0000313" key="2">
    <source>
        <dbReference type="EMBL" id="WMT04143.1"/>
    </source>
</evidence>
<sequence length="178" mass="18573">MPSAPASGGSAMATRKTVPSRKSTAGKAAAKKPNKNRADTAPARAKRKPSAEPEGPRRIARQGQAADRLAASLDHNPNKAAEHGRADALTPPEGAHAGADAETLTSTLGETNAGAKNGAPAQARRSTQRRPEPGSSASPAAICDEEIITLRLPLSRAEEGYKVFDRKQEDCRKVVLVP</sequence>
<dbReference type="EMBL" id="CP133568">
    <property type="protein sequence ID" value="WMT04143.1"/>
    <property type="molecule type" value="Genomic_DNA"/>
</dbReference>
<reference evidence="2 3" key="1">
    <citation type="submission" date="2023-08" db="EMBL/GenBank/DDBJ databases">
        <title>The whole genome sequence of Lysobacter yananisis.</title>
        <authorList>
            <person name="Sun H."/>
        </authorList>
    </citation>
    <scope>NUCLEOTIDE SEQUENCE [LARGE SCALE GENOMIC DNA]</scope>
    <source>
        <strain evidence="2 3">SNNU513</strain>
    </source>
</reference>
<gene>
    <name evidence="2" type="ORF">RDV84_04655</name>
</gene>
<keyword evidence="3" id="KW-1185">Reference proteome</keyword>
<protein>
    <submittedName>
        <fullName evidence="2">Uncharacterized protein</fullName>
    </submittedName>
</protein>
<feature type="compositionally biased region" description="Low complexity" evidence="1">
    <location>
        <begin position="1"/>
        <end position="13"/>
    </location>
</feature>
<evidence type="ECO:0000256" key="1">
    <source>
        <dbReference type="SAM" id="MobiDB-lite"/>
    </source>
</evidence>
<dbReference type="Proteomes" id="UP001229313">
    <property type="component" value="Chromosome"/>
</dbReference>
<organism evidence="2 3">
    <name type="scientific">Lysobacter yananisis</name>
    <dbReference type="NCBI Taxonomy" id="1003114"/>
    <lineage>
        <taxon>Bacteria</taxon>
        <taxon>Pseudomonadati</taxon>
        <taxon>Pseudomonadota</taxon>
        <taxon>Gammaproteobacteria</taxon>
        <taxon>Lysobacterales</taxon>
        <taxon>Lysobacteraceae</taxon>
        <taxon>Lysobacter</taxon>
    </lineage>
</organism>
<evidence type="ECO:0000313" key="3">
    <source>
        <dbReference type="Proteomes" id="UP001229313"/>
    </source>
</evidence>
<dbReference type="RefSeq" id="WP_309152635.1">
    <property type="nucleotide sequence ID" value="NZ_CP133568.1"/>
</dbReference>
<feature type="region of interest" description="Disordered" evidence="1">
    <location>
        <begin position="1"/>
        <end position="143"/>
    </location>
</feature>
<accession>A0ABY9PAP6</accession>
<feature type="compositionally biased region" description="Basic and acidic residues" evidence="1">
    <location>
        <begin position="76"/>
        <end position="86"/>
    </location>
</feature>